<evidence type="ECO:0000256" key="2">
    <source>
        <dbReference type="ARBA" id="ARBA00022723"/>
    </source>
</evidence>
<evidence type="ECO:0000256" key="3">
    <source>
        <dbReference type="ARBA" id="ARBA00022771"/>
    </source>
</evidence>
<feature type="chain" id="PRO_5040731305" description="Coiled-coil domain-containing protein 16" evidence="7">
    <location>
        <begin position="23"/>
        <end position="424"/>
    </location>
</feature>
<feature type="compositionally biased region" description="Basic and acidic residues" evidence="6">
    <location>
        <begin position="316"/>
        <end position="330"/>
    </location>
</feature>
<dbReference type="Proteomes" id="UP001152087">
    <property type="component" value="Unassembled WGS sequence"/>
</dbReference>
<evidence type="ECO:0000313" key="9">
    <source>
        <dbReference type="Proteomes" id="UP001152087"/>
    </source>
</evidence>
<evidence type="ECO:0000256" key="4">
    <source>
        <dbReference type="ARBA" id="ARBA00022833"/>
    </source>
</evidence>
<dbReference type="GO" id="GO:0044773">
    <property type="term" value="P:mitotic DNA damage checkpoint signaling"/>
    <property type="evidence" value="ECO:0007669"/>
    <property type="project" value="TreeGrafter"/>
</dbReference>
<feature type="region of interest" description="Disordered" evidence="6">
    <location>
        <begin position="303"/>
        <end position="353"/>
    </location>
</feature>
<evidence type="ECO:0000256" key="1">
    <source>
        <dbReference type="ARBA" id="ARBA00004123"/>
    </source>
</evidence>
<dbReference type="EMBL" id="JAOQAV010000028">
    <property type="protein sequence ID" value="KAJ4183982.1"/>
    <property type="molecule type" value="Genomic_DNA"/>
</dbReference>
<keyword evidence="4" id="KW-0862">Zinc</keyword>
<feature type="region of interest" description="Disordered" evidence="6">
    <location>
        <begin position="369"/>
        <end position="424"/>
    </location>
</feature>
<comment type="subcellular location">
    <subcellularLocation>
        <location evidence="1">Nucleus</location>
    </subcellularLocation>
</comment>
<feature type="region of interest" description="Disordered" evidence="6">
    <location>
        <begin position="20"/>
        <end position="39"/>
    </location>
</feature>
<proteinExistence type="predicted"/>
<keyword evidence="5" id="KW-0539">Nucleus</keyword>
<keyword evidence="2" id="KW-0479">Metal-binding</keyword>
<keyword evidence="9" id="KW-1185">Reference proteome</keyword>
<dbReference type="PANTHER" id="PTHR13278:SF0">
    <property type="entry name" value="ZINC FINGER PROTEIN 830"/>
    <property type="match status" value="1"/>
</dbReference>
<reference evidence="8" key="1">
    <citation type="submission" date="2022-09" db="EMBL/GenBank/DDBJ databases">
        <title>Fusarium specimens isolated from Avocado Roots.</title>
        <authorList>
            <person name="Stajich J."/>
            <person name="Roper C."/>
            <person name="Heimlech-Rivalta G."/>
        </authorList>
    </citation>
    <scope>NUCLEOTIDE SEQUENCE</scope>
    <source>
        <strain evidence="8">A02</strain>
    </source>
</reference>
<evidence type="ECO:0000313" key="8">
    <source>
        <dbReference type="EMBL" id="KAJ4183982.1"/>
    </source>
</evidence>
<evidence type="ECO:0000256" key="6">
    <source>
        <dbReference type="SAM" id="MobiDB-lite"/>
    </source>
</evidence>
<dbReference type="AlphaFoldDB" id="A0A9W8R2C6"/>
<sequence length="424" mass="47125">MHSSSFFLFSFTSFTLINQTSSPKGPRSSNATPNWPFERPPSHALSGLLQLVNNPPHRISSRSNHPFPSQTTSMSDVRSLLRQQRAARRIEHPYAAYSDAGKLLCTLCHEHIKTETLWDSHVRGEAHKTRLIKAQTTAPVVAPNDREGQRQAVQKRKHDDAEDATAGNGDGDVEMEDAVRRKRSKTDAAELEADKEAKDQNLTPPRLARRTSATPSHGVELQIPSRPATPAHRDGSSASTPGGQPNLNQQPTTTTLPSRRPSTLATDDRPTTTLPQVDESEWAAFEADIAATTAPYDEDAVISAPAMTAQEAADADAQKEEEAEKRRAQADVDLEDEKEEATRALEEEFEEMEELEARVRRLKEKREALRKRGESFSQEAAAAKSTGLGKENLQTPVVEEKEEEEEEDDDDEDDDWDGFRFRAT</sequence>
<evidence type="ECO:0000256" key="5">
    <source>
        <dbReference type="ARBA" id="ARBA00023242"/>
    </source>
</evidence>
<feature type="region of interest" description="Disordered" evidence="6">
    <location>
        <begin position="134"/>
        <end position="281"/>
    </location>
</feature>
<feature type="compositionally biased region" description="Acidic residues" evidence="6">
    <location>
        <begin position="400"/>
        <end position="416"/>
    </location>
</feature>
<dbReference type="GO" id="GO:0008270">
    <property type="term" value="F:zinc ion binding"/>
    <property type="evidence" value="ECO:0007669"/>
    <property type="project" value="UniProtKB-KW"/>
</dbReference>
<feature type="compositionally biased region" description="Low complexity" evidence="6">
    <location>
        <begin position="244"/>
        <end position="264"/>
    </location>
</feature>
<feature type="region of interest" description="Disordered" evidence="6">
    <location>
        <begin position="54"/>
        <end position="75"/>
    </location>
</feature>
<dbReference type="PANTHER" id="PTHR13278">
    <property type="entry name" value="ZINC FINGER PROTEIN 830"/>
    <property type="match status" value="1"/>
</dbReference>
<feature type="compositionally biased region" description="Polar residues" evidence="6">
    <location>
        <begin position="20"/>
        <end position="33"/>
    </location>
</feature>
<evidence type="ECO:0000256" key="7">
    <source>
        <dbReference type="SAM" id="SignalP"/>
    </source>
</evidence>
<dbReference type="InterPro" id="IPR040050">
    <property type="entry name" value="ZNF830-like"/>
</dbReference>
<dbReference type="GO" id="GO:0033314">
    <property type="term" value="P:mitotic DNA replication checkpoint signaling"/>
    <property type="evidence" value="ECO:0007669"/>
    <property type="project" value="TreeGrafter"/>
</dbReference>
<dbReference type="GO" id="GO:0005681">
    <property type="term" value="C:spliceosomal complex"/>
    <property type="evidence" value="ECO:0007669"/>
    <property type="project" value="InterPro"/>
</dbReference>
<name>A0A9W8R2C6_9HYPO</name>
<accession>A0A9W8R2C6</accession>
<keyword evidence="7" id="KW-0732">Signal</keyword>
<protein>
    <recommendedName>
        <fullName evidence="10">Coiled-coil domain-containing protein 16</fullName>
    </recommendedName>
</protein>
<feature type="signal peptide" evidence="7">
    <location>
        <begin position="1"/>
        <end position="22"/>
    </location>
</feature>
<comment type="caution">
    <text evidence="8">The sequence shown here is derived from an EMBL/GenBank/DDBJ whole genome shotgun (WGS) entry which is preliminary data.</text>
</comment>
<keyword evidence="3" id="KW-0863">Zinc-finger</keyword>
<feature type="compositionally biased region" description="Polar residues" evidence="6">
    <location>
        <begin position="61"/>
        <end position="75"/>
    </location>
</feature>
<dbReference type="GO" id="GO:0003676">
    <property type="term" value="F:nucleic acid binding"/>
    <property type="evidence" value="ECO:0007669"/>
    <property type="project" value="InterPro"/>
</dbReference>
<gene>
    <name evidence="8" type="ORF">NW755_009523</name>
</gene>
<feature type="compositionally biased region" description="Basic and acidic residues" evidence="6">
    <location>
        <begin position="185"/>
        <end position="199"/>
    </location>
</feature>
<organism evidence="8 9">
    <name type="scientific">Fusarium falciforme</name>
    <dbReference type="NCBI Taxonomy" id="195108"/>
    <lineage>
        <taxon>Eukaryota</taxon>
        <taxon>Fungi</taxon>
        <taxon>Dikarya</taxon>
        <taxon>Ascomycota</taxon>
        <taxon>Pezizomycotina</taxon>
        <taxon>Sordariomycetes</taxon>
        <taxon>Hypocreomycetidae</taxon>
        <taxon>Hypocreales</taxon>
        <taxon>Nectriaceae</taxon>
        <taxon>Fusarium</taxon>
        <taxon>Fusarium solani species complex</taxon>
    </lineage>
</organism>
<dbReference type="GO" id="GO:0033260">
    <property type="term" value="P:nuclear DNA replication"/>
    <property type="evidence" value="ECO:0007669"/>
    <property type="project" value="TreeGrafter"/>
</dbReference>
<evidence type="ECO:0008006" key="10">
    <source>
        <dbReference type="Google" id="ProtNLM"/>
    </source>
</evidence>